<evidence type="ECO:0000313" key="2">
    <source>
        <dbReference type="Proteomes" id="UP000466586"/>
    </source>
</evidence>
<organism evidence="1 2">
    <name type="scientific">Hufsiella arboris</name>
    <dbReference type="NCBI Taxonomy" id="2695275"/>
    <lineage>
        <taxon>Bacteria</taxon>
        <taxon>Pseudomonadati</taxon>
        <taxon>Bacteroidota</taxon>
        <taxon>Sphingobacteriia</taxon>
        <taxon>Sphingobacteriales</taxon>
        <taxon>Sphingobacteriaceae</taxon>
        <taxon>Hufsiella</taxon>
    </lineage>
</organism>
<name>A0A7K1YFF5_9SPHI</name>
<dbReference type="RefSeq" id="WP_160846512.1">
    <property type="nucleotide sequence ID" value="NZ_WVHT01000025.1"/>
</dbReference>
<dbReference type="AlphaFoldDB" id="A0A7K1YFF5"/>
<dbReference type="Pfam" id="PF19781">
    <property type="entry name" value="DUF6266"/>
    <property type="match status" value="1"/>
</dbReference>
<comment type="caution">
    <text evidence="1">The sequence shown here is derived from an EMBL/GenBank/DDBJ whole genome shotgun (WGS) entry which is preliminary data.</text>
</comment>
<sequence length="208" mass="23288">MGKIDSGINGPVRGKVGTVVGAVWKDIAYVRSRPSKPKNRTEGQLQLQSRFSLITGWLKPFKPFTALGLMNYSGRMTAYNAAYSLNHSLYPESPEQIAEIDYSRMILSDGSLKQAENVDLELIEDHSLQLTWSSPFSAADTDELLLLLYSAELGESDHLKGGVLRRDGRCLFRYTEQFKGMQVAIFIGFVSRDRKKASRSQYLGKISI</sequence>
<dbReference type="EMBL" id="WVHT01000025">
    <property type="protein sequence ID" value="MXV53333.1"/>
    <property type="molecule type" value="Genomic_DNA"/>
</dbReference>
<accession>A0A7K1YFF5</accession>
<proteinExistence type="predicted"/>
<protein>
    <submittedName>
        <fullName evidence="1">Uncharacterized protein</fullName>
    </submittedName>
</protein>
<reference evidence="1 2" key="1">
    <citation type="submission" date="2019-11" db="EMBL/GenBank/DDBJ databases">
        <title>Pedobacter sp. HMF7647 Genome sequencing and assembly.</title>
        <authorList>
            <person name="Kang H."/>
            <person name="Kim H."/>
            <person name="Joh K."/>
        </authorList>
    </citation>
    <scope>NUCLEOTIDE SEQUENCE [LARGE SCALE GENOMIC DNA]</scope>
    <source>
        <strain evidence="1 2">HMF7647</strain>
    </source>
</reference>
<keyword evidence="2" id="KW-1185">Reference proteome</keyword>
<gene>
    <name evidence="1" type="ORF">GS399_20425</name>
</gene>
<dbReference type="InterPro" id="IPR046233">
    <property type="entry name" value="DUF6266"/>
</dbReference>
<evidence type="ECO:0000313" key="1">
    <source>
        <dbReference type="EMBL" id="MXV53333.1"/>
    </source>
</evidence>
<dbReference type="Proteomes" id="UP000466586">
    <property type="component" value="Unassembled WGS sequence"/>
</dbReference>